<name>A0A9N9DVR0_9GLOM</name>
<accession>A0A9N9DVR0</accession>
<dbReference type="EMBL" id="CAJVPL010004639">
    <property type="protein sequence ID" value="CAG8649741.1"/>
    <property type="molecule type" value="Genomic_DNA"/>
</dbReference>
<keyword evidence="2" id="KW-1185">Reference proteome</keyword>
<dbReference type="Proteomes" id="UP000789831">
    <property type="component" value="Unassembled WGS sequence"/>
</dbReference>
<dbReference type="AlphaFoldDB" id="A0A9N9DVR0"/>
<proteinExistence type="predicted"/>
<reference evidence="1" key="1">
    <citation type="submission" date="2021-06" db="EMBL/GenBank/DDBJ databases">
        <authorList>
            <person name="Kallberg Y."/>
            <person name="Tangrot J."/>
            <person name="Rosling A."/>
        </authorList>
    </citation>
    <scope>NUCLEOTIDE SEQUENCE</scope>
    <source>
        <strain evidence="1">MT106</strain>
    </source>
</reference>
<gene>
    <name evidence="1" type="ORF">AGERDE_LOCUS11351</name>
</gene>
<protein>
    <submittedName>
        <fullName evidence="1">819_t:CDS:1</fullName>
    </submittedName>
</protein>
<organism evidence="1 2">
    <name type="scientific">Ambispora gerdemannii</name>
    <dbReference type="NCBI Taxonomy" id="144530"/>
    <lineage>
        <taxon>Eukaryota</taxon>
        <taxon>Fungi</taxon>
        <taxon>Fungi incertae sedis</taxon>
        <taxon>Mucoromycota</taxon>
        <taxon>Glomeromycotina</taxon>
        <taxon>Glomeromycetes</taxon>
        <taxon>Archaeosporales</taxon>
        <taxon>Ambisporaceae</taxon>
        <taxon>Ambispora</taxon>
    </lineage>
</organism>
<evidence type="ECO:0000313" key="2">
    <source>
        <dbReference type="Proteomes" id="UP000789831"/>
    </source>
</evidence>
<sequence>MSCIFERPELLEKVLDLVLRMEGFLSLWAMRRTCNIWNTTIIELVLQNLRKYFGFELIIYDQFNNLSSHTLVIQSFSQDGFFSFANHDVLLPDVAVCKLRVNCIQIKNLPDFTKDLFLDWKVGDIRLRLDSETQAMSVSSGLNDSKKGLCFTLSSVEFLTIVEDFNEKINNLAENEKI</sequence>
<dbReference type="OrthoDB" id="10433733at2759"/>
<evidence type="ECO:0000313" key="1">
    <source>
        <dbReference type="EMBL" id="CAG8649741.1"/>
    </source>
</evidence>
<comment type="caution">
    <text evidence="1">The sequence shown here is derived from an EMBL/GenBank/DDBJ whole genome shotgun (WGS) entry which is preliminary data.</text>
</comment>